<reference evidence="2" key="2">
    <citation type="submission" date="2013-10" db="EMBL/GenBank/DDBJ databases">
        <authorList>
            <person name="Aslett M."/>
        </authorList>
    </citation>
    <scope>NUCLEOTIDE SEQUENCE [LARGE SCALE GENOMIC DNA]</scope>
    <source>
        <strain evidence="2">Houghton</strain>
    </source>
</reference>
<sequence>MTAEGADGALRGPRPPLGEAQEDSSMAAKVLLRQTEYTVELAWRSDPRSSQHLMRISVSPEATQGAPAQRWEGEYTEAFLQRLTARTGSPISPQALWELLRGAVHAAAEDANSAVAGTRHVSDHAAAAGAYLNLWSAADLEALKRRAEGQEPLEEPHKVGPADPKLFFIVTRAVEGKKVHYPLALTNKAAASPPPAPAAAAAAPPTASPAHIPDTSRSYTRHAASIGASQQQQQQQQQPTPRSPLSIGIPCRSYGAALQQRGDTKRQLNQQQQQHVLAASAAAASDKPLGTPAMGSPIAVGRIRQQQQQQFPCEDQPSPVQPHYIKGQAAAASEAAAALTAGATAAAPAAARGLPVEAEDAATELACLRALVAEQQAALAEARRQNELQAPSFRDAYADSQGLTAQLHRVESELFMARQRLQAERQLRAKEMHRFRTEIDKMRRVETALKLRVRELEAQLRSNSCRLRRSAASSGALSPALRSASSRCSSYDAVAAERGSRLAGKPLKEPIRGRPTAPVPCGRAAGPPLYSQAPTDRHGGLQRAPSASPTRSRPLPSRQGALRRGRSYSPYLVCHSPRLVSGTAAVDFCRLSMQQQSEQLLQQAQPALPHEFRLRRQCCHRSLARDTAKCSLHSTTGPPPPAEGTLPRYGSSCHMRSLVGQDTARSLVSPGAPGSVRPTAACMRHRSPFAAEAKCDEDALLPPFGSQHCQQMPDRTQHIAQQQQQQQQQQPFVVLSAVEYERLKRQGSAENLKEKLVSQASACLSSASSACGDSLRPLERPEPPPVPGDIESSTTSSRRAFCSKAVDNSLRINPEDPGGPLEENSALTAASSNDATSAEMPQVADEPSLPSLLRLPLSKQAANTGLFAHHMLSSAEAAAEATATSTNHKGSISQPSTRPTVTEKGGTPATVSAGRAVFSEIDERLTALQRFLRSTRESFRLMETSTLGP</sequence>
<reference evidence="2" key="1">
    <citation type="submission" date="2013-10" db="EMBL/GenBank/DDBJ databases">
        <title>Genomic analysis of the causative agents of coccidiosis in chickens.</title>
        <authorList>
            <person name="Reid A.J."/>
            <person name="Blake D."/>
            <person name="Billington K."/>
            <person name="Browne H."/>
            <person name="Dunn M."/>
            <person name="Hung S."/>
            <person name="Kawahara F."/>
            <person name="Miranda-Saavedra D."/>
            <person name="Mourier T."/>
            <person name="Nagra H."/>
            <person name="Otto T.D."/>
            <person name="Rawlings N."/>
            <person name="Sanchez A."/>
            <person name="Sanders M."/>
            <person name="Subramaniam C."/>
            <person name="Tay Y."/>
            <person name="Dear P."/>
            <person name="Doerig C."/>
            <person name="Gruber A."/>
            <person name="Parkinson J."/>
            <person name="Shirley M."/>
            <person name="Wan K.L."/>
            <person name="Berriman M."/>
            <person name="Tomley F."/>
            <person name="Pain A."/>
        </authorList>
    </citation>
    <scope>NUCLEOTIDE SEQUENCE [LARGE SCALE GENOMIC DNA]</scope>
    <source>
        <strain evidence="2">Houghton</strain>
    </source>
</reference>
<protein>
    <submittedName>
        <fullName evidence="2">Uncharacterized protein</fullName>
    </submittedName>
</protein>
<feature type="region of interest" description="Disordered" evidence="1">
    <location>
        <begin position="190"/>
        <end position="293"/>
    </location>
</feature>
<feature type="region of interest" description="Disordered" evidence="1">
    <location>
        <begin position="768"/>
        <end position="846"/>
    </location>
</feature>
<keyword evidence="3" id="KW-1185">Reference proteome</keyword>
<feature type="compositionally biased region" description="Low complexity" evidence="1">
    <location>
        <begin position="267"/>
        <end position="285"/>
    </location>
</feature>
<organism evidence="2 3">
    <name type="scientific">Eimeria tenella</name>
    <name type="common">Coccidian parasite</name>
    <dbReference type="NCBI Taxonomy" id="5802"/>
    <lineage>
        <taxon>Eukaryota</taxon>
        <taxon>Sar</taxon>
        <taxon>Alveolata</taxon>
        <taxon>Apicomplexa</taxon>
        <taxon>Conoidasida</taxon>
        <taxon>Coccidia</taxon>
        <taxon>Eucoccidiorida</taxon>
        <taxon>Eimeriorina</taxon>
        <taxon>Eimeriidae</taxon>
        <taxon>Eimeria</taxon>
    </lineage>
</organism>
<evidence type="ECO:0000256" key="1">
    <source>
        <dbReference type="SAM" id="MobiDB-lite"/>
    </source>
</evidence>
<dbReference type="VEuPathDB" id="ToxoDB:ETH2_1560700"/>
<dbReference type="Proteomes" id="UP000030747">
    <property type="component" value="Unassembled WGS sequence"/>
</dbReference>
<feature type="compositionally biased region" description="Polar residues" evidence="1">
    <location>
        <begin position="825"/>
        <end position="836"/>
    </location>
</feature>
<feature type="region of interest" description="Disordered" evidence="1">
    <location>
        <begin position="878"/>
        <end position="909"/>
    </location>
</feature>
<feature type="region of interest" description="Disordered" evidence="1">
    <location>
        <begin position="503"/>
        <end position="562"/>
    </location>
</feature>
<gene>
    <name evidence="2" type="ORF">ETH_00008075</name>
</gene>
<feature type="region of interest" description="Disordered" evidence="1">
    <location>
        <begin position="630"/>
        <end position="650"/>
    </location>
</feature>
<evidence type="ECO:0000313" key="2">
    <source>
        <dbReference type="EMBL" id="CDJ43914.1"/>
    </source>
</evidence>
<dbReference type="OMA" id="ESELFMA"/>
<accession>U6L5S4</accession>
<dbReference type="EMBL" id="HG676350">
    <property type="protein sequence ID" value="CDJ43914.1"/>
    <property type="molecule type" value="Genomic_DNA"/>
</dbReference>
<feature type="compositionally biased region" description="Low complexity" evidence="1">
    <location>
        <begin position="198"/>
        <end position="210"/>
    </location>
</feature>
<name>U6L5S4_EIMTE</name>
<feature type="region of interest" description="Disordered" evidence="1">
    <location>
        <begin position="1"/>
        <end position="25"/>
    </location>
</feature>
<dbReference type="AlphaFoldDB" id="U6L5S4"/>
<feature type="compositionally biased region" description="Polar residues" evidence="1">
    <location>
        <begin position="887"/>
        <end position="900"/>
    </location>
</feature>
<dbReference type="VEuPathDB" id="ToxoDB:ETH_00008075"/>
<dbReference type="GeneID" id="25250817"/>
<evidence type="ECO:0000313" key="3">
    <source>
        <dbReference type="Proteomes" id="UP000030747"/>
    </source>
</evidence>
<dbReference type="OrthoDB" id="347273at2759"/>
<proteinExistence type="predicted"/>
<dbReference type="RefSeq" id="XP_013234663.1">
    <property type="nucleotide sequence ID" value="XM_013379209.1"/>
</dbReference>